<feature type="domain" description="Anaphase-promoting complex subunit 1 middle" evidence="9">
    <location>
        <begin position="1046"/>
        <end position="1105"/>
    </location>
</feature>
<dbReference type="Proteomes" id="UP001244011">
    <property type="component" value="Unassembled WGS sequence"/>
</dbReference>
<evidence type="ECO:0000256" key="7">
    <source>
        <dbReference type="SAM" id="Phobius"/>
    </source>
</evidence>
<feature type="region of interest" description="Disordered" evidence="6">
    <location>
        <begin position="429"/>
        <end position="464"/>
    </location>
</feature>
<reference evidence="10" key="1">
    <citation type="submission" date="2023-06" db="EMBL/GenBank/DDBJ databases">
        <title>Genome-scale phylogeny and comparative genomics of the fungal order Sordariales.</title>
        <authorList>
            <consortium name="Lawrence Berkeley National Laboratory"/>
            <person name="Hensen N."/>
            <person name="Bonometti L."/>
            <person name="Westerberg I."/>
            <person name="Brannstrom I.O."/>
            <person name="Guillou S."/>
            <person name="Cros-Aarteil S."/>
            <person name="Calhoun S."/>
            <person name="Haridas S."/>
            <person name="Kuo A."/>
            <person name="Mondo S."/>
            <person name="Pangilinan J."/>
            <person name="Riley R."/>
            <person name="Labutti K."/>
            <person name="Andreopoulos B."/>
            <person name="Lipzen A."/>
            <person name="Chen C."/>
            <person name="Yanf M."/>
            <person name="Daum C."/>
            <person name="Ng V."/>
            <person name="Clum A."/>
            <person name="Steindorff A."/>
            <person name="Ohm R."/>
            <person name="Martin F."/>
            <person name="Silar P."/>
            <person name="Natvig D."/>
            <person name="Lalanne C."/>
            <person name="Gautier V."/>
            <person name="Ament-Velasquez S.L."/>
            <person name="Kruys A."/>
            <person name="Hutchinson M.I."/>
            <person name="Powell A.J."/>
            <person name="Barry K."/>
            <person name="Miller A.N."/>
            <person name="Grigoriev I.V."/>
            <person name="Debuchy R."/>
            <person name="Gladieux P."/>
            <person name="Thoren M.H."/>
            <person name="Johannesson H."/>
        </authorList>
    </citation>
    <scope>NUCLEOTIDE SEQUENCE</scope>
    <source>
        <strain evidence="10">8032-3</strain>
    </source>
</reference>
<dbReference type="InterPro" id="IPR011989">
    <property type="entry name" value="ARM-like"/>
</dbReference>
<keyword evidence="11" id="KW-1185">Reference proteome</keyword>
<dbReference type="PANTHER" id="PTHR12827:SF3">
    <property type="entry name" value="ANAPHASE-PROMOTING COMPLEX SUBUNIT 1"/>
    <property type="match status" value="1"/>
</dbReference>
<dbReference type="GO" id="GO:0007091">
    <property type="term" value="P:metaphase/anaphase transition of mitotic cell cycle"/>
    <property type="evidence" value="ECO:0007669"/>
    <property type="project" value="TreeGrafter"/>
</dbReference>
<evidence type="ECO:0000313" key="11">
    <source>
        <dbReference type="Proteomes" id="UP001244011"/>
    </source>
</evidence>
<evidence type="ECO:0000256" key="3">
    <source>
        <dbReference type="ARBA" id="ARBA00022737"/>
    </source>
</evidence>
<evidence type="ECO:0000259" key="8">
    <source>
        <dbReference type="Pfam" id="PF12859"/>
    </source>
</evidence>
<dbReference type="Gene3D" id="1.25.10.10">
    <property type="entry name" value="Leucine-rich Repeat Variant"/>
    <property type="match status" value="3"/>
</dbReference>
<feature type="transmembrane region" description="Helical" evidence="7">
    <location>
        <begin position="1663"/>
        <end position="1696"/>
    </location>
</feature>
<evidence type="ECO:0000313" key="10">
    <source>
        <dbReference type="EMBL" id="KAK1767374.1"/>
    </source>
</evidence>
<feature type="compositionally biased region" description="Basic and acidic residues" evidence="6">
    <location>
        <begin position="108"/>
        <end position="125"/>
    </location>
</feature>
<dbReference type="InterPro" id="IPR046794">
    <property type="entry name" value="Apc1_MidN"/>
</dbReference>
<comment type="similarity">
    <text evidence="1">Belongs to the APC1 family.</text>
</comment>
<dbReference type="GO" id="GO:0005680">
    <property type="term" value="C:anaphase-promoting complex"/>
    <property type="evidence" value="ECO:0007669"/>
    <property type="project" value="InterPro"/>
</dbReference>
<feature type="region of interest" description="Disordered" evidence="6">
    <location>
        <begin position="96"/>
        <end position="125"/>
    </location>
</feature>
<sequence length="1975" mass="217650">MASVTSLGVHQPTGLAYAIEEQILPSDPSPSSYTWEIDVGVGVDVDGRNEEVYEDELLTTKTCVIWSRGGVFRKAFKFDLEKEPITQALLTYFPTSDENPINSPNTRDASHDRKSGMDGKNTEVPSDRHLLSRALVVFLKTQAHIYFLSGTNHIVHMPFEVEAACAAPCGVLIQRKSKTDNMSAVSLKFPRVPPNSFVSSQPSLFSQPGSQIGTFSTEGLGKPRTLPLRLTSTLENMWQAPLESTDSHWPRIVCLTDPLLELGLVVTQPDKLNVAGRRKSSARSPFLDPAEEILHIESIKLPPRSKKGEEDGLILAVTVNRETSMYSVWRMAYLPREDIFTARQKDAKRRAARRRSSMPPGLASGAPTQPSFRESFGAPLPGKRQRKNDKADKPLDTALSSLDPEKGGEVTRRQSRRVSSLLARADLSASQDRSTFVDQPAISAHGRRVDSQSSQRGRPSGGYGGNFGGAFNHSLNSLAEAPVDTLLGELRAGGDFEGFHSMDLDDHDFDGLAHEILLTKIHSVAMDNTNVRYSMSNKPAREQCKVFVMLGGPCATDEQGRSQLLVGIQDPLDKRLQLLTFTVETSKQGDPPARPSTRKAKPDRLAVSWGELRRAQSVVDSCKIVDGNGSMILILSEDKSGQRELSLQAPWSPLTTIVLPLLFNDNIDSLDYSGRHVNKEAKSRRSIGVGIPGAQIKALLHPKTGGVVDVLDREERSHRIRIQLRPRSLQAKMVLDVCRSILPAAFGEKMVAGWWHVMQWRKGAEPAATSLEWSSIVILLFASFLSLGDPQKLVPVANPVPDTTHTTPSSNWAAMQAHETPNSAASPVWVRTKGWQWALDEGLLEPRVAPGDPSVSGNDFISVHVKLAQQFLASPPGQSALGLQGTLATAAGRSPGEQRSAAWSIMLALHLHLEEQKLNIMSSEDLSPGQPDLRTILSQIARWLGWREYAALYDLGLQAELPPTQFGKISASAPPLPEPPVKYCIYNWIQAQLTTEQGSDFMTLAEVYEAATGITTENNPRSHVWDSITPRTLMFAKLFKSLTPASTHREIVEAIYECGFTPRILESLPEAVLTPLQDAVFMCQPNPPSTWPEHLLKLVNRTDISSILEPSNRVKTVNVLTPTHQATWDFRVLCQTVDDYTSTGFDESGGTARQAVILALFKDDRRLSEAQNLLGTHKSRIVRLNAQPGWSESEYLEKQKELAVTMATSTLAIPPGRGLLYYGLKFPLLTQKFHIGGFNLTCIVKPTNVTVGVDKSLCTEEKINWAFFHQGVAGGLAISPHAKGIDTSWILYNKPGQDLSHRHAGFLLALGLNGHLKSVAKWVAFKYLTPKHTMTSIGLLLGLAASYIGTMDSLITRLLSVHVTRMLPRGAAELNLSKHTQTTGIMGIGLVYCNSQHRRMSEIMMSEIDHVDDEEEEDPLRDEGYRLASGFALGFINLGKGTDLKGLHDMRLTEKLLTIATSTKKVELVHVLDRSAAGAVVAIALIFMKSEDHIVARKVDVPDSIQQFDYVRPDILLLRTVAKNLVLWSMIEPEFGWIRDNLPREYRWRHRLKNVAKLESKDLAFFSILAGLCFAIALRFAGSANIKVRDLLVHYLDEFMRLARLPSSNFDVEMARSNVRMCMDLLALSCATVMAGTGDLVVLRRLRALHGRDDATTTYGSHFAAHIAIGALFLGCGTMTFGTSNLAIASLLVAFYPIFPASIQDNRSHLQAFRHFWVLATDPRCLVTKDFATGEPISVPILIRLKPDSPSATSSSSSVLRRQTPCLLPPLEDVASVRTDASAQGYWDLDMDFARRPGLVDAFRTNQSLLLRRRPAHDSPFQATLRALGRPISADAEGGGGRGRHDDPLEWVFRLPALAGLAHAERALVLDRLLVLEDGLGGWSRDRLLGLRLLFEWADTRALRLRGGTEGGAVKGGSRKGKGKKRVEVGVEEGEETRGVGAEMEVASVGESRWWMRDSVIEMLKGRAWLAGRDE</sequence>
<evidence type="ECO:0000256" key="4">
    <source>
        <dbReference type="ARBA" id="ARBA00022776"/>
    </source>
</evidence>
<dbReference type="InterPro" id="IPR049255">
    <property type="entry name" value="Apc1_N"/>
</dbReference>
<gene>
    <name evidence="10" type="ORF">QBC33DRAFT_451552</name>
</gene>
<keyword evidence="7" id="KW-0812">Transmembrane</keyword>
<evidence type="ECO:0000256" key="2">
    <source>
        <dbReference type="ARBA" id="ARBA00022618"/>
    </source>
</evidence>
<evidence type="ECO:0000259" key="9">
    <source>
        <dbReference type="Pfam" id="PF20518"/>
    </source>
</evidence>
<evidence type="ECO:0000256" key="5">
    <source>
        <dbReference type="ARBA" id="ARBA00023306"/>
    </source>
</evidence>
<dbReference type="InterPro" id="IPR024990">
    <property type="entry name" value="Apc1"/>
</dbReference>
<dbReference type="FunFam" id="1.25.10.10:FF:000400">
    <property type="entry name" value="20S cyclosome subunit (APC1/BimE), putative"/>
    <property type="match status" value="1"/>
</dbReference>
<keyword evidence="3" id="KW-0677">Repeat</keyword>
<keyword evidence="7" id="KW-0472">Membrane</keyword>
<protein>
    <submittedName>
        <fullName evidence="10">20S cyclosome subunit</fullName>
    </submittedName>
</protein>
<dbReference type="EMBL" id="MU839008">
    <property type="protein sequence ID" value="KAK1767374.1"/>
    <property type="molecule type" value="Genomic_DNA"/>
</dbReference>
<feature type="transmembrane region" description="Helical" evidence="7">
    <location>
        <begin position="1625"/>
        <end position="1643"/>
    </location>
</feature>
<dbReference type="Pfam" id="PF20518">
    <property type="entry name" value="Apc1_MidN"/>
    <property type="match status" value="1"/>
</dbReference>
<dbReference type="GO" id="GO:0070979">
    <property type="term" value="P:protein K11-linked ubiquitination"/>
    <property type="evidence" value="ECO:0007669"/>
    <property type="project" value="TreeGrafter"/>
</dbReference>
<dbReference type="PANTHER" id="PTHR12827">
    <property type="entry name" value="MEIOTIC CHECKPOINT REGULATOR TSG24 FAMILY MEMBER"/>
    <property type="match status" value="1"/>
</dbReference>
<feature type="compositionally biased region" description="Polar residues" evidence="6">
    <location>
        <begin position="96"/>
        <end position="107"/>
    </location>
</feature>
<dbReference type="GO" id="GO:0051301">
    <property type="term" value="P:cell division"/>
    <property type="evidence" value="ECO:0007669"/>
    <property type="project" value="UniProtKB-KW"/>
</dbReference>
<comment type="caution">
    <text evidence="10">The sequence shown here is derived from an EMBL/GenBank/DDBJ whole genome shotgun (WGS) entry which is preliminary data.</text>
</comment>
<dbReference type="GO" id="GO:0060090">
    <property type="term" value="F:molecular adaptor activity"/>
    <property type="evidence" value="ECO:0007669"/>
    <property type="project" value="TreeGrafter"/>
</dbReference>
<feature type="region of interest" description="Disordered" evidence="6">
    <location>
        <begin position="1911"/>
        <end position="1934"/>
    </location>
</feature>
<feature type="compositionally biased region" description="Basic residues" evidence="6">
    <location>
        <begin position="346"/>
        <end position="356"/>
    </location>
</feature>
<proteinExistence type="inferred from homology"/>
<dbReference type="GO" id="GO:0031145">
    <property type="term" value="P:anaphase-promoting complex-dependent catabolic process"/>
    <property type="evidence" value="ECO:0007669"/>
    <property type="project" value="TreeGrafter"/>
</dbReference>
<feature type="transmembrane region" description="Helical" evidence="7">
    <location>
        <begin position="1563"/>
        <end position="1582"/>
    </location>
</feature>
<name>A0AAJ0C276_9PEZI</name>
<evidence type="ECO:0000256" key="6">
    <source>
        <dbReference type="SAM" id="MobiDB-lite"/>
    </source>
</evidence>
<dbReference type="GeneID" id="85307799"/>
<feature type="region of interest" description="Disordered" evidence="6">
    <location>
        <begin position="345"/>
        <end position="417"/>
    </location>
</feature>
<accession>A0AAJ0C276</accession>
<keyword evidence="2" id="KW-0132">Cell division</keyword>
<keyword evidence="4" id="KW-0498">Mitosis</keyword>
<keyword evidence="5" id="KW-0131">Cell cycle</keyword>
<dbReference type="RefSeq" id="XP_060283587.1">
    <property type="nucleotide sequence ID" value="XM_060424612.1"/>
</dbReference>
<dbReference type="Pfam" id="PF12859">
    <property type="entry name" value="ANAPC1"/>
    <property type="match status" value="1"/>
</dbReference>
<keyword evidence="7" id="KW-1133">Transmembrane helix</keyword>
<organism evidence="10 11">
    <name type="scientific">Phialemonium atrogriseum</name>
    <dbReference type="NCBI Taxonomy" id="1093897"/>
    <lineage>
        <taxon>Eukaryota</taxon>
        <taxon>Fungi</taxon>
        <taxon>Dikarya</taxon>
        <taxon>Ascomycota</taxon>
        <taxon>Pezizomycotina</taxon>
        <taxon>Sordariomycetes</taxon>
        <taxon>Sordariomycetidae</taxon>
        <taxon>Cephalothecales</taxon>
        <taxon>Cephalothecaceae</taxon>
        <taxon>Phialemonium</taxon>
    </lineage>
</organism>
<feature type="domain" description="Anaphase-promoting complex subunit 1 N-terminal" evidence="8">
    <location>
        <begin position="29"/>
        <end position="780"/>
    </location>
</feature>
<feature type="compositionally biased region" description="Basic and acidic residues" evidence="6">
    <location>
        <begin position="403"/>
        <end position="412"/>
    </location>
</feature>
<evidence type="ECO:0000256" key="1">
    <source>
        <dbReference type="ARBA" id="ARBA00010547"/>
    </source>
</evidence>
<dbReference type="FunFam" id="1.25.10.10:FF:000217">
    <property type="entry name" value="20S cyclosome subunit (APC1/BimE)"/>
    <property type="match status" value="1"/>
</dbReference>